<dbReference type="RefSeq" id="WP_211421603.1">
    <property type="nucleotide sequence ID" value="NZ_CP072642.1"/>
</dbReference>
<protein>
    <submittedName>
        <fullName evidence="6">MFS transporter</fullName>
    </submittedName>
</protein>
<dbReference type="Proteomes" id="UP000677668">
    <property type="component" value="Chromosome 1"/>
</dbReference>
<feature type="transmembrane region" description="Helical" evidence="4">
    <location>
        <begin position="264"/>
        <end position="286"/>
    </location>
</feature>
<dbReference type="PROSITE" id="PS50850">
    <property type="entry name" value="MFS"/>
    <property type="match status" value="1"/>
</dbReference>
<dbReference type="InterPro" id="IPR020846">
    <property type="entry name" value="MFS_dom"/>
</dbReference>
<feature type="transmembrane region" description="Helical" evidence="4">
    <location>
        <begin position="381"/>
        <end position="400"/>
    </location>
</feature>
<organism evidence="6 7">
    <name type="scientific">Chloracidobacterium sp. N</name>
    <dbReference type="NCBI Taxonomy" id="2821540"/>
    <lineage>
        <taxon>Bacteria</taxon>
        <taxon>Pseudomonadati</taxon>
        <taxon>Acidobacteriota</taxon>
        <taxon>Terriglobia</taxon>
        <taxon>Terriglobales</taxon>
        <taxon>Acidobacteriaceae</taxon>
        <taxon>Chloracidobacterium</taxon>
        <taxon>Chloracidobacterium aggregatum</taxon>
    </lineage>
</organism>
<evidence type="ECO:0000259" key="5">
    <source>
        <dbReference type="PROSITE" id="PS50850"/>
    </source>
</evidence>
<evidence type="ECO:0000256" key="2">
    <source>
        <dbReference type="ARBA" id="ARBA00022989"/>
    </source>
</evidence>
<proteinExistence type="predicted"/>
<dbReference type="PANTHER" id="PTHR43129:SF1">
    <property type="entry name" value="FOSMIDOMYCIN RESISTANCE PROTEIN"/>
    <property type="match status" value="1"/>
</dbReference>
<feature type="transmembrane region" description="Helical" evidence="4">
    <location>
        <begin position="146"/>
        <end position="166"/>
    </location>
</feature>
<evidence type="ECO:0000256" key="4">
    <source>
        <dbReference type="SAM" id="Phobius"/>
    </source>
</evidence>
<evidence type="ECO:0000256" key="3">
    <source>
        <dbReference type="ARBA" id="ARBA00023136"/>
    </source>
</evidence>
<sequence>MATATSLSAPASTAHTGSFANPRALSLACLAHFVNDAYSSFIFPLLPLMTAQLHLSAAQAFWLIPVYALFSNFLQPVYGMLSDRWSRRSFALAGPLLAALFLSAIGYAGSYGWLMVVLIMGGMGVGMFHPQGAAMAAVASGQRRRLGMALFSAAGTLGVAFGPLVVTQTITHFSLGSTLYLALAGIAAMVGLFFWLPPLPAPKRLAAETTTTETGPGLVQALQLASVPLLALYAITVVRAATQMLINAYYPFILQAQGASLTHIGNALTVFLLAGGIGGLAGGFLAERFGGRIVTVLSGLTSGPLLAAAFLVPPHWTLPWLVCGGFALGATIPVNVAMAQELVPQRTATVSALMMGFAWGVGSLAPRAFEPLTPFIGGYHGAIIGLALGTTLSTILVLWLPREARRPLLRLSWRLPHRFTPTQPDSSLAP</sequence>
<dbReference type="CDD" id="cd17478">
    <property type="entry name" value="MFS_FsR"/>
    <property type="match status" value="1"/>
</dbReference>
<feature type="transmembrane region" description="Helical" evidence="4">
    <location>
        <begin position="318"/>
        <end position="338"/>
    </location>
</feature>
<feature type="transmembrane region" description="Helical" evidence="4">
    <location>
        <begin position="51"/>
        <end position="70"/>
    </location>
</feature>
<keyword evidence="7" id="KW-1185">Reference proteome</keyword>
<dbReference type="EMBL" id="CP072642">
    <property type="protein sequence ID" value="QUV93205.1"/>
    <property type="molecule type" value="Genomic_DNA"/>
</dbReference>
<feature type="transmembrane region" description="Helical" evidence="4">
    <location>
        <begin position="293"/>
        <end position="312"/>
    </location>
</feature>
<dbReference type="Pfam" id="PF07690">
    <property type="entry name" value="MFS_1"/>
    <property type="match status" value="2"/>
</dbReference>
<keyword evidence="3 4" id="KW-0472">Membrane</keyword>
<feature type="transmembrane region" description="Helical" evidence="4">
    <location>
        <begin position="178"/>
        <end position="196"/>
    </location>
</feature>
<evidence type="ECO:0000313" key="6">
    <source>
        <dbReference type="EMBL" id="QUV93205.1"/>
    </source>
</evidence>
<gene>
    <name evidence="6" type="ORF">J8C05_07405</name>
</gene>
<feature type="domain" description="Major facilitator superfamily (MFS) profile" evidence="5">
    <location>
        <begin position="24"/>
        <end position="405"/>
    </location>
</feature>
<feature type="transmembrane region" description="Helical" evidence="4">
    <location>
        <begin position="90"/>
        <end position="108"/>
    </location>
</feature>
<dbReference type="SUPFAM" id="SSF103473">
    <property type="entry name" value="MFS general substrate transporter"/>
    <property type="match status" value="1"/>
</dbReference>
<dbReference type="Gene3D" id="1.20.1250.20">
    <property type="entry name" value="MFS general substrate transporter like domains"/>
    <property type="match status" value="2"/>
</dbReference>
<dbReference type="PANTHER" id="PTHR43129">
    <property type="entry name" value="FOSMIDOMYCIN RESISTANCE PROTEIN"/>
    <property type="match status" value="1"/>
</dbReference>
<evidence type="ECO:0000313" key="7">
    <source>
        <dbReference type="Proteomes" id="UP000677668"/>
    </source>
</evidence>
<keyword evidence="2 4" id="KW-1133">Transmembrane helix</keyword>
<feature type="transmembrane region" description="Helical" evidence="4">
    <location>
        <begin position="350"/>
        <end position="369"/>
    </location>
</feature>
<dbReference type="InterPro" id="IPR011701">
    <property type="entry name" value="MFS"/>
</dbReference>
<feature type="transmembrane region" description="Helical" evidence="4">
    <location>
        <begin position="114"/>
        <end position="139"/>
    </location>
</feature>
<name>A0ABX8AWZ0_9BACT</name>
<reference evidence="6 7" key="1">
    <citation type="submission" date="2021-03" db="EMBL/GenBank/DDBJ databases">
        <title>Genomic and phenotypic characterization of Chloracidobacterium isolates provides evidence for multiple species.</title>
        <authorList>
            <person name="Saini M.K."/>
            <person name="Costas A.M.G."/>
            <person name="Tank M."/>
            <person name="Bryant D.A."/>
        </authorList>
    </citation>
    <scope>NUCLEOTIDE SEQUENCE [LARGE SCALE GENOMIC DNA]</scope>
    <source>
        <strain evidence="6 7">N</strain>
    </source>
</reference>
<dbReference type="InterPro" id="IPR036259">
    <property type="entry name" value="MFS_trans_sf"/>
</dbReference>
<evidence type="ECO:0000256" key="1">
    <source>
        <dbReference type="ARBA" id="ARBA00022692"/>
    </source>
</evidence>
<keyword evidence="1 4" id="KW-0812">Transmembrane</keyword>
<accession>A0ABX8AWZ0</accession>